<gene>
    <name evidence="4" type="primary">cmeR</name>
</gene>
<dbReference type="GO" id="GO:0003677">
    <property type="term" value="F:DNA binding"/>
    <property type="evidence" value="ECO:0007669"/>
    <property type="project" value="UniProtKB-UniRule"/>
</dbReference>
<evidence type="ECO:0000259" key="3">
    <source>
        <dbReference type="PROSITE" id="PS50977"/>
    </source>
</evidence>
<keyword evidence="1 2" id="KW-0238">DNA-binding</keyword>
<dbReference type="EMBL" id="FJ797675">
    <property type="protein sequence ID" value="ACN91207.1"/>
    <property type="molecule type" value="Genomic_DNA"/>
</dbReference>
<reference evidence="4" key="1">
    <citation type="journal article" date="2010" name="Foodborne Pathog. Dis.">
        <title>Contribution of the multidrug efflux transporter CmeABC to antibiotic resistance in different Campylobacter species.</title>
        <authorList>
            <person name="Guo B."/>
            <person name="Lin J."/>
            <person name="Reynolds D.L."/>
            <person name="Zhang Q."/>
        </authorList>
    </citation>
    <scope>NUCLEOTIDE SEQUENCE</scope>
    <source>
        <strain evidence="4">3121</strain>
    </source>
</reference>
<name>C0M189_CAMLA</name>
<dbReference type="InterPro" id="IPR009057">
    <property type="entry name" value="Homeodomain-like_sf"/>
</dbReference>
<dbReference type="AlphaFoldDB" id="C0M189"/>
<sequence length="208" mass="24104">MIKKLSSKSQARLEKIKQIAAESFLENGYEATNLKDIIKQAGGSFSCVYEHFKSKEGLFEAVLNDFAENHFLAILNKNMQLSPNANLEEFLHQFVKAYLGIFNDAKTIAIVRLLYSEIYNEKFDFGKWFKGGNRKEVEYVLQKRFEEENNENLAKNAEFLSYTFCAMLRGTFFIQSTFENKVLMSKKEQENHAKKVVKLFTQGVVNFN</sequence>
<proteinExistence type="predicted"/>
<dbReference type="SUPFAM" id="SSF46689">
    <property type="entry name" value="Homeodomain-like"/>
    <property type="match status" value="1"/>
</dbReference>
<dbReference type="Gene3D" id="1.10.10.60">
    <property type="entry name" value="Homeodomain-like"/>
    <property type="match status" value="1"/>
</dbReference>
<dbReference type="InterPro" id="IPR050624">
    <property type="entry name" value="HTH-type_Tx_Regulator"/>
</dbReference>
<evidence type="ECO:0000313" key="4">
    <source>
        <dbReference type="EMBL" id="ACN91207.1"/>
    </source>
</evidence>
<dbReference type="PROSITE" id="PS50977">
    <property type="entry name" value="HTH_TETR_2"/>
    <property type="match status" value="1"/>
</dbReference>
<dbReference type="Gene3D" id="1.10.357.10">
    <property type="entry name" value="Tetracycline Repressor, domain 2"/>
    <property type="match status" value="1"/>
</dbReference>
<accession>C0M189</accession>
<evidence type="ECO:0000256" key="2">
    <source>
        <dbReference type="PROSITE-ProRule" id="PRU00335"/>
    </source>
</evidence>
<evidence type="ECO:0000256" key="1">
    <source>
        <dbReference type="ARBA" id="ARBA00023125"/>
    </source>
</evidence>
<dbReference type="PRINTS" id="PR00455">
    <property type="entry name" value="HTHTETR"/>
</dbReference>
<dbReference type="PANTHER" id="PTHR43479">
    <property type="entry name" value="ACREF/ENVCD OPERON REPRESSOR-RELATED"/>
    <property type="match status" value="1"/>
</dbReference>
<protein>
    <submittedName>
        <fullName evidence="4">CmeR</fullName>
    </submittedName>
</protein>
<feature type="domain" description="HTH tetR-type" evidence="3">
    <location>
        <begin position="10"/>
        <end position="70"/>
    </location>
</feature>
<dbReference type="InterPro" id="IPR001647">
    <property type="entry name" value="HTH_TetR"/>
</dbReference>
<dbReference type="Pfam" id="PF00440">
    <property type="entry name" value="TetR_N"/>
    <property type="match status" value="1"/>
</dbReference>
<organism evidence="4">
    <name type="scientific">Campylobacter lari</name>
    <dbReference type="NCBI Taxonomy" id="201"/>
    <lineage>
        <taxon>Bacteria</taxon>
        <taxon>Pseudomonadati</taxon>
        <taxon>Campylobacterota</taxon>
        <taxon>Epsilonproteobacteria</taxon>
        <taxon>Campylobacterales</taxon>
        <taxon>Campylobacteraceae</taxon>
        <taxon>Campylobacter</taxon>
    </lineage>
</organism>
<dbReference type="PANTHER" id="PTHR43479:SF11">
    <property type="entry name" value="ACREF_ENVCD OPERON REPRESSOR-RELATED"/>
    <property type="match status" value="1"/>
</dbReference>
<feature type="DNA-binding region" description="H-T-H motif" evidence="2">
    <location>
        <begin position="33"/>
        <end position="52"/>
    </location>
</feature>